<keyword evidence="1" id="KW-0175">Coiled coil</keyword>
<dbReference type="STRING" id="1121416.SAMN02745220_03988"/>
<accession>A0A1M7YFL4</accession>
<reference evidence="2 3" key="1">
    <citation type="submission" date="2016-12" db="EMBL/GenBank/DDBJ databases">
        <authorList>
            <person name="Song W.-J."/>
            <person name="Kurnit D.M."/>
        </authorList>
    </citation>
    <scope>NUCLEOTIDE SEQUENCE [LARGE SCALE GENOMIC DNA]</scope>
    <source>
        <strain evidence="2 3">DSM 18488</strain>
    </source>
</reference>
<keyword evidence="3" id="KW-1185">Reference proteome</keyword>
<organism evidence="2 3">
    <name type="scientific">Desulfopila aestuarii DSM 18488</name>
    <dbReference type="NCBI Taxonomy" id="1121416"/>
    <lineage>
        <taxon>Bacteria</taxon>
        <taxon>Pseudomonadati</taxon>
        <taxon>Thermodesulfobacteriota</taxon>
        <taxon>Desulfobulbia</taxon>
        <taxon>Desulfobulbales</taxon>
        <taxon>Desulfocapsaceae</taxon>
        <taxon>Desulfopila</taxon>
    </lineage>
</organism>
<dbReference type="AlphaFoldDB" id="A0A1M7YFL4"/>
<dbReference type="RefSeq" id="WP_073615425.1">
    <property type="nucleotide sequence ID" value="NZ_FRFE01000025.1"/>
</dbReference>
<evidence type="ECO:0000313" key="3">
    <source>
        <dbReference type="Proteomes" id="UP000184603"/>
    </source>
</evidence>
<dbReference type="Proteomes" id="UP000184603">
    <property type="component" value="Unassembled WGS sequence"/>
</dbReference>
<protein>
    <submittedName>
        <fullName evidence="2">Uncharacterized protein</fullName>
    </submittedName>
</protein>
<feature type="coiled-coil region" evidence="1">
    <location>
        <begin position="113"/>
        <end position="140"/>
    </location>
</feature>
<dbReference type="EMBL" id="FRFE01000025">
    <property type="protein sequence ID" value="SHO51403.1"/>
    <property type="molecule type" value="Genomic_DNA"/>
</dbReference>
<name>A0A1M7YFL4_9BACT</name>
<evidence type="ECO:0000256" key="1">
    <source>
        <dbReference type="SAM" id="Coils"/>
    </source>
</evidence>
<proteinExistence type="predicted"/>
<sequence length="218" mass="23923">MNDITISRDNTESVLTMLSSSGSAYNDQLGSLKTAVKTAQESCNSFEDSLDPSVDLSDEDIKVYEGAQLRLTLAQKRLEKFLQVFPDPASYARESADHKAVAKAVDKAVMLRLKEIHGQADELANELEKLKSRYTELLDMGSMLGHEVTACLVIGKAAREYLSPSERLRVVNTPSFGNVLTAAHFPRESAVISGGYWTGETAEGDLQLEITEKEEAFS</sequence>
<gene>
    <name evidence="2" type="ORF">SAMN02745220_03988</name>
</gene>
<evidence type="ECO:0000313" key="2">
    <source>
        <dbReference type="EMBL" id="SHO51403.1"/>
    </source>
</evidence>